<proteinExistence type="predicted"/>
<evidence type="ECO:0008006" key="4">
    <source>
        <dbReference type="Google" id="ProtNLM"/>
    </source>
</evidence>
<keyword evidence="1" id="KW-0732">Signal</keyword>
<gene>
    <name evidence="2" type="ORF">GCM10023225_15650</name>
</gene>
<accession>A0ABP9HQ36</accession>
<name>A0ABP9HQ36_9ACTN</name>
<feature type="signal peptide" evidence="1">
    <location>
        <begin position="1"/>
        <end position="35"/>
    </location>
</feature>
<dbReference type="PROSITE" id="PS51257">
    <property type="entry name" value="PROKAR_LIPOPROTEIN"/>
    <property type="match status" value="1"/>
</dbReference>
<reference evidence="3" key="1">
    <citation type="journal article" date="2019" name="Int. J. Syst. Evol. Microbiol.">
        <title>The Global Catalogue of Microorganisms (GCM) 10K type strain sequencing project: providing services to taxonomists for standard genome sequencing and annotation.</title>
        <authorList>
            <consortium name="The Broad Institute Genomics Platform"/>
            <consortium name="The Broad Institute Genome Sequencing Center for Infectious Disease"/>
            <person name="Wu L."/>
            <person name="Ma J."/>
        </authorList>
    </citation>
    <scope>NUCLEOTIDE SEQUENCE [LARGE SCALE GENOMIC DNA]</scope>
    <source>
        <strain evidence="3">JCM 18126</strain>
    </source>
</reference>
<dbReference type="RefSeq" id="WP_345711890.1">
    <property type="nucleotide sequence ID" value="NZ_BAABIL010000205.1"/>
</dbReference>
<organism evidence="2 3">
    <name type="scientific">Kineococcus glutinatus</name>
    <dbReference type="NCBI Taxonomy" id="1070872"/>
    <lineage>
        <taxon>Bacteria</taxon>
        <taxon>Bacillati</taxon>
        <taxon>Actinomycetota</taxon>
        <taxon>Actinomycetes</taxon>
        <taxon>Kineosporiales</taxon>
        <taxon>Kineosporiaceae</taxon>
        <taxon>Kineococcus</taxon>
    </lineage>
</organism>
<evidence type="ECO:0000313" key="2">
    <source>
        <dbReference type="EMBL" id="GAA4975442.1"/>
    </source>
</evidence>
<dbReference type="EMBL" id="BAABIL010000205">
    <property type="protein sequence ID" value="GAA4975442.1"/>
    <property type="molecule type" value="Genomic_DNA"/>
</dbReference>
<evidence type="ECO:0000256" key="1">
    <source>
        <dbReference type="SAM" id="SignalP"/>
    </source>
</evidence>
<protein>
    <recommendedName>
        <fullName evidence="4">Lipoprotein with Yx(FWY)xxD motif</fullName>
    </recommendedName>
</protein>
<comment type="caution">
    <text evidence="2">The sequence shown here is derived from an EMBL/GenBank/DDBJ whole genome shotgun (WGS) entry which is preliminary data.</text>
</comment>
<evidence type="ECO:0000313" key="3">
    <source>
        <dbReference type="Proteomes" id="UP001501195"/>
    </source>
</evidence>
<sequence length="158" mass="16550">MTDERCARRARRCSRTGAHLLLVAGLTACAGSAAAPTGTWSREDGSPAAQVRSARGEEHCGWDEAVFLRMPWPPGAVDSAGPGDDRTYLRDPDGVVAGGRYAEAFDADAALPPDAVDTGLRLDGVQLWTTPGGDVAYLRDPEGGVEAWPATEVPIGCD</sequence>
<feature type="chain" id="PRO_5046768094" description="Lipoprotein with Yx(FWY)xxD motif" evidence="1">
    <location>
        <begin position="36"/>
        <end position="158"/>
    </location>
</feature>
<dbReference type="Proteomes" id="UP001501195">
    <property type="component" value="Unassembled WGS sequence"/>
</dbReference>
<keyword evidence="3" id="KW-1185">Reference proteome</keyword>